<keyword evidence="3" id="KW-1185">Reference proteome</keyword>
<dbReference type="OrthoDB" id="2464295at2759"/>
<comment type="caution">
    <text evidence="2">The sequence shown here is derived from an EMBL/GenBank/DDBJ whole genome shotgun (WGS) entry which is preliminary data.</text>
</comment>
<protein>
    <submittedName>
        <fullName evidence="2">3196_t:CDS:1</fullName>
    </submittedName>
</protein>
<proteinExistence type="predicted"/>
<dbReference type="AlphaFoldDB" id="A0A9N9CR47"/>
<organism evidence="2 3">
    <name type="scientific">Diversispora eburnea</name>
    <dbReference type="NCBI Taxonomy" id="1213867"/>
    <lineage>
        <taxon>Eukaryota</taxon>
        <taxon>Fungi</taxon>
        <taxon>Fungi incertae sedis</taxon>
        <taxon>Mucoromycota</taxon>
        <taxon>Glomeromycotina</taxon>
        <taxon>Glomeromycetes</taxon>
        <taxon>Diversisporales</taxon>
        <taxon>Diversisporaceae</taxon>
        <taxon>Diversispora</taxon>
    </lineage>
</organism>
<dbReference type="EMBL" id="CAJVPK010002436">
    <property type="protein sequence ID" value="CAG8612971.1"/>
    <property type="molecule type" value="Genomic_DNA"/>
</dbReference>
<evidence type="ECO:0000256" key="1">
    <source>
        <dbReference type="SAM" id="MobiDB-lite"/>
    </source>
</evidence>
<accession>A0A9N9CR47</accession>
<evidence type="ECO:0000313" key="2">
    <source>
        <dbReference type="EMBL" id="CAG8612971.1"/>
    </source>
</evidence>
<evidence type="ECO:0000313" key="3">
    <source>
        <dbReference type="Proteomes" id="UP000789706"/>
    </source>
</evidence>
<sequence length="171" mass="18738">MNHLQFPEGFLERVIRLRRELNEIFREAQLMIDGTGAYLMVEGCEINLVEGCKINLVEPSNNEGAPQENNVLPPYTLDVIAALAEMHDLTGAMLDHNVAGLLSVAMDLAKTQKLYSCLPGKPDGCINKTGVTRALSPKWGANLPDSAEDKNTHPRSQDVTTKEPPAGEERS</sequence>
<reference evidence="2" key="1">
    <citation type="submission" date="2021-06" db="EMBL/GenBank/DDBJ databases">
        <authorList>
            <person name="Kallberg Y."/>
            <person name="Tangrot J."/>
            <person name="Rosling A."/>
        </authorList>
    </citation>
    <scope>NUCLEOTIDE SEQUENCE</scope>
    <source>
        <strain evidence="2">AZ414A</strain>
    </source>
</reference>
<dbReference type="Proteomes" id="UP000789706">
    <property type="component" value="Unassembled WGS sequence"/>
</dbReference>
<name>A0A9N9CR47_9GLOM</name>
<feature type="compositionally biased region" description="Basic and acidic residues" evidence="1">
    <location>
        <begin position="147"/>
        <end position="156"/>
    </location>
</feature>
<feature type="region of interest" description="Disordered" evidence="1">
    <location>
        <begin position="137"/>
        <end position="171"/>
    </location>
</feature>
<gene>
    <name evidence="2" type="ORF">DEBURN_LOCUS10056</name>
</gene>
<feature type="non-terminal residue" evidence="2">
    <location>
        <position position="1"/>
    </location>
</feature>